<dbReference type="InterPro" id="IPR006361">
    <property type="entry name" value="Uroporphyrinogen_deCO2ase_HemE"/>
</dbReference>
<evidence type="ECO:0000256" key="8">
    <source>
        <dbReference type="RuleBase" id="RU000554"/>
    </source>
</evidence>
<evidence type="ECO:0000259" key="12">
    <source>
        <dbReference type="PROSITE" id="PS00907"/>
    </source>
</evidence>
<feature type="binding site" evidence="7">
    <location>
        <begin position="45"/>
        <end position="49"/>
    </location>
    <ligand>
        <name>substrate</name>
    </ligand>
</feature>
<dbReference type="InterPro" id="IPR000257">
    <property type="entry name" value="Uroporphyrinogen_deCOase"/>
</dbReference>
<dbReference type="NCBIfam" id="TIGR01464">
    <property type="entry name" value="hemE"/>
    <property type="match status" value="1"/>
</dbReference>
<name>A0A517PD67_9PLAN</name>
<comment type="pathway">
    <text evidence="1 7 8">Porphyrin-containing compound metabolism; protoporphyrin-IX biosynthesis; coproporphyrinogen-III from 5-aminolevulinate: step 4/4.</text>
</comment>
<dbReference type="Gene3D" id="3.20.20.210">
    <property type="match status" value="1"/>
</dbReference>
<sequence length="361" mass="38694">MSAPAPISAAESPPGASSGDPLHDSLLMRALRREPVERTPVWLMRQAGRYLPEYAAVRRGHAFEEFCKRPDLSAQVTLDAQAILGVDAAILFADLPTILEPLGFSLTYDPGPVIGNPARTVAAVDAVREVEDTSALGFVYETVRAVRAQLPANIPLLGFGGAPFTLASYAIEGGSSRHYEHTKRLMYGDPDRWHAFLSKIGRAVAVHLRRQLAEGCQAVQIFDSWAGALSPDDYRRFVLPHTKALVEAVRPHGPVINFLTGNPALLPALAECGADCVGLDWRVHLADGWATVGHDVAVQGNLDPTALYAPFPELKRQTAAVLDAAGGRPGHIFNLGHGLLPTHDADAVKGLVKLVADLSAR</sequence>
<evidence type="ECO:0000256" key="3">
    <source>
        <dbReference type="ARBA" id="ARBA00012288"/>
    </source>
</evidence>
<dbReference type="KEGG" id="acaf:CA12_33900"/>
<dbReference type="PANTHER" id="PTHR21091:SF169">
    <property type="entry name" value="UROPORPHYRINOGEN DECARBOXYLASE"/>
    <property type="match status" value="1"/>
</dbReference>
<feature type="region of interest" description="Disordered" evidence="10">
    <location>
        <begin position="1"/>
        <end position="23"/>
    </location>
</feature>
<reference evidence="13 14" key="1">
    <citation type="submission" date="2019-02" db="EMBL/GenBank/DDBJ databases">
        <title>Deep-cultivation of Planctomycetes and their phenomic and genomic characterization uncovers novel biology.</title>
        <authorList>
            <person name="Wiegand S."/>
            <person name="Jogler M."/>
            <person name="Boedeker C."/>
            <person name="Pinto D."/>
            <person name="Vollmers J."/>
            <person name="Rivas-Marin E."/>
            <person name="Kohn T."/>
            <person name="Peeters S.H."/>
            <person name="Heuer A."/>
            <person name="Rast P."/>
            <person name="Oberbeckmann S."/>
            <person name="Bunk B."/>
            <person name="Jeske O."/>
            <person name="Meyerdierks A."/>
            <person name="Storesund J.E."/>
            <person name="Kallscheuer N."/>
            <person name="Luecker S."/>
            <person name="Lage O.M."/>
            <person name="Pohl T."/>
            <person name="Merkel B.J."/>
            <person name="Hornburger P."/>
            <person name="Mueller R.-W."/>
            <person name="Bruemmer F."/>
            <person name="Labrenz M."/>
            <person name="Spormann A.M."/>
            <person name="Op den Camp H."/>
            <person name="Overmann J."/>
            <person name="Amann R."/>
            <person name="Jetten M.S.M."/>
            <person name="Mascher T."/>
            <person name="Medema M.H."/>
            <person name="Devos D.P."/>
            <person name="Kaster A.-K."/>
            <person name="Ovreas L."/>
            <person name="Rohde M."/>
            <person name="Galperin M.Y."/>
            <person name="Jogler C."/>
        </authorList>
    </citation>
    <scope>NUCLEOTIDE SEQUENCE [LARGE SCALE GENOMIC DNA]</scope>
    <source>
        <strain evidence="13 14">CA12</strain>
    </source>
</reference>
<evidence type="ECO:0000256" key="1">
    <source>
        <dbReference type="ARBA" id="ARBA00004804"/>
    </source>
</evidence>
<feature type="binding site" evidence="7">
    <location>
        <position position="224"/>
    </location>
    <ligand>
        <name>substrate</name>
    </ligand>
</feature>
<dbReference type="Proteomes" id="UP000318741">
    <property type="component" value="Chromosome"/>
</dbReference>
<evidence type="ECO:0000313" key="13">
    <source>
        <dbReference type="EMBL" id="QDT17271.1"/>
    </source>
</evidence>
<dbReference type="GO" id="GO:0006782">
    <property type="term" value="P:protoporphyrinogen IX biosynthetic process"/>
    <property type="evidence" value="ECO:0007669"/>
    <property type="project" value="UniProtKB-UniRule"/>
</dbReference>
<feature type="binding site" evidence="7">
    <location>
        <position position="94"/>
    </location>
    <ligand>
        <name>substrate</name>
    </ligand>
</feature>
<evidence type="ECO:0000259" key="11">
    <source>
        <dbReference type="PROSITE" id="PS00906"/>
    </source>
</evidence>
<dbReference type="EC" id="4.1.1.37" evidence="3 7"/>
<comment type="catalytic activity">
    <reaction evidence="7 8">
        <text>uroporphyrinogen III + 4 H(+) = coproporphyrinogen III + 4 CO2</text>
        <dbReference type="Rhea" id="RHEA:19865"/>
        <dbReference type="ChEBI" id="CHEBI:15378"/>
        <dbReference type="ChEBI" id="CHEBI:16526"/>
        <dbReference type="ChEBI" id="CHEBI:57308"/>
        <dbReference type="ChEBI" id="CHEBI:57309"/>
        <dbReference type="EC" id="4.1.1.37"/>
    </reaction>
</comment>
<organism evidence="13 14">
    <name type="scientific">Alienimonas californiensis</name>
    <dbReference type="NCBI Taxonomy" id="2527989"/>
    <lineage>
        <taxon>Bacteria</taxon>
        <taxon>Pseudomonadati</taxon>
        <taxon>Planctomycetota</taxon>
        <taxon>Planctomycetia</taxon>
        <taxon>Planctomycetales</taxon>
        <taxon>Planctomycetaceae</taxon>
        <taxon>Alienimonas</taxon>
    </lineage>
</organism>
<dbReference type="CDD" id="cd00717">
    <property type="entry name" value="URO-D"/>
    <property type="match status" value="1"/>
</dbReference>
<dbReference type="PANTHER" id="PTHR21091">
    <property type="entry name" value="METHYLTETRAHYDROFOLATE:HOMOCYSTEINE METHYLTRANSFERASE RELATED"/>
    <property type="match status" value="1"/>
</dbReference>
<feature type="binding site" evidence="7">
    <location>
        <position position="169"/>
    </location>
    <ligand>
        <name>substrate</name>
    </ligand>
</feature>
<evidence type="ECO:0000256" key="9">
    <source>
        <dbReference type="RuleBase" id="RU004169"/>
    </source>
</evidence>
<keyword evidence="6 7" id="KW-0627">Porphyrin biosynthesis</keyword>
<feature type="domain" description="Uroporphyrinogen decarboxylase (URO-D)" evidence="11">
    <location>
        <begin position="40"/>
        <end position="49"/>
    </location>
</feature>
<keyword evidence="14" id="KW-1185">Reference proteome</keyword>
<comment type="caution">
    <text evidence="7">Lacks conserved residue(s) required for the propagation of feature annotation.</text>
</comment>
<accession>A0A517PD67</accession>
<feature type="site" description="Transition state stabilizer" evidence="7">
    <location>
        <position position="94"/>
    </location>
</feature>
<dbReference type="HAMAP" id="MF_00218">
    <property type="entry name" value="URO_D"/>
    <property type="match status" value="1"/>
</dbReference>
<comment type="subcellular location">
    <subcellularLocation>
        <location evidence="7">Cytoplasm</location>
    </subcellularLocation>
</comment>
<protein>
    <recommendedName>
        <fullName evidence="3 7">Uroporphyrinogen decarboxylase</fullName>
        <shortName evidence="7">UPD</shortName>
        <shortName evidence="7">URO-D</shortName>
        <ecNumber evidence="3 7">4.1.1.37</ecNumber>
    </recommendedName>
</protein>
<evidence type="ECO:0000256" key="10">
    <source>
        <dbReference type="SAM" id="MobiDB-lite"/>
    </source>
</evidence>
<dbReference type="PROSITE" id="PS00907">
    <property type="entry name" value="UROD_2"/>
    <property type="match status" value="1"/>
</dbReference>
<dbReference type="EMBL" id="CP036265">
    <property type="protein sequence ID" value="QDT17271.1"/>
    <property type="molecule type" value="Genomic_DNA"/>
</dbReference>
<evidence type="ECO:0000313" key="14">
    <source>
        <dbReference type="Proteomes" id="UP000318741"/>
    </source>
</evidence>
<proteinExistence type="inferred from homology"/>
<comment type="function">
    <text evidence="7">Catalyzes the decarboxylation of four acetate groups of uroporphyrinogen-III to yield coproporphyrinogen-III.</text>
</comment>
<comment type="subunit">
    <text evidence="7">Homodimer.</text>
</comment>
<evidence type="ECO:0000256" key="2">
    <source>
        <dbReference type="ARBA" id="ARBA00009935"/>
    </source>
</evidence>
<dbReference type="UniPathway" id="UPA00251">
    <property type="reaction ID" value="UER00321"/>
</dbReference>
<dbReference type="GO" id="GO:0004853">
    <property type="term" value="F:uroporphyrinogen decarboxylase activity"/>
    <property type="evidence" value="ECO:0007669"/>
    <property type="project" value="UniProtKB-UniRule"/>
</dbReference>
<dbReference type="RefSeq" id="WP_242687976.1">
    <property type="nucleotide sequence ID" value="NZ_CP036265.1"/>
</dbReference>
<evidence type="ECO:0000256" key="5">
    <source>
        <dbReference type="ARBA" id="ARBA00023239"/>
    </source>
</evidence>
<keyword evidence="5 7" id="KW-0456">Lyase</keyword>
<evidence type="ECO:0000256" key="4">
    <source>
        <dbReference type="ARBA" id="ARBA00022793"/>
    </source>
</evidence>
<dbReference type="InterPro" id="IPR038071">
    <property type="entry name" value="UROD/MetE-like_sf"/>
</dbReference>
<dbReference type="SUPFAM" id="SSF51726">
    <property type="entry name" value="UROD/MetE-like"/>
    <property type="match status" value="1"/>
</dbReference>
<evidence type="ECO:0000256" key="6">
    <source>
        <dbReference type="ARBA" id="ARBA00023244"/>
    </source>
</evidence>
<feature type="compositionally biased region" description="Low complexity" evidence="10">
    <location>
        <begin position="1"/>
        <end position="20"/>
    </location>
</feature>
<gene>
    <name evidence="7 13" type="primary">hemE</name>
    <name evidence="13" type="ORF">CA12_33900</name>
</gene>
<keyword evidence="4 7" id="KW-0210">Decarboxylase</keyword>
<feature type="domain" description="Uroporphyrinogen decarboxylase (URO-D)" evidence="12">
    <location>
        <begin position="157"/>
        <end position="173"/>
    </location>
</feature>
<comment type="similarity">
    <text evidence="2 7 9">Belongs to the uroporphyrinogen decarboxylase family.</text>
</comment>
<dbReference type="Pfam" id="PF01208">
    <property type="entry name" value="URO-D"/>
    <property type="match status" value="1"/>
</dbReference>
<dbReference type="AlphaFoldDB" id="A0A517PD67"/>
<keyword evidence="7" id="KW-0963">Cytoplasm</keyword>
<evidence type="ECO:0000256" key="7">
    <source>
        <dbReference type="HAMAP-Rule" id="MF_00218"/>
    </source>
</evidence>
<dbReference type="GO" id="GO:0005829">
    <property type="term" value="C:cytosol"/>
    <property type="evidence" value="ECO:0007669"/>
    <property type="project" value="TreeGrafter"/>
</dbReference>
<feature type="binding site" evidence="7">
    <location>
        <position position="337"/>
    </location>
    <ligand>
        <name>substrate</name>
    </ligand>
</feature>
<dbReference type="PROSITE" id="PS00906">
    <property type="entry name" value="UROD_1"/>
    <property type="match status" value="1"/>
</dbReference>